<dbReference type="Pfam" id="PF01370">
    <property type="entry name" value="Epimerase"/>
    <property type="match status" value="1"/>
</dbReference>
<gene>
    <name evidence="4" type="ORF">D3Y59_17400</name>
</gene>
<evidence type="ECO:0000313" key="5">
    <source>
        <dbReference type="Proteomes" id="UP000262802"/>
    </source>
</evidence>
<feature type="domain" description="NAD-dependent epimerase/dehydratase" evidence="2">
    <location>
        <begin position="8"/>
        <end position="227"/>
    </location>
</feature>
<organism evidence="4 5">
    <name type="scientific">Hymenobacter oligotrophus</name>
    <dbReference type="NCBI Taxonomy" id="2319843"/>
    <lineage>
        <taxon>Bacteria</taxon>
        <taxon>Pseudomonadati</taxon>
        <taxon>Bacteroidota</taxon>
        <taxon>Cytophagia</taxon>
        <taxon>Cytophagales</taxon>
        <taxon>Hymenobacteraceae</taxon>
        <taxon>Hymenobacter</taxon>
    </lineage>
</organism>
<dbReference type="EMBL" id="CP032317">
    <property type="protein sequence ID" value="AYA38669.1"/>
    <property type="molecule type" value="Genomic_DNA"/>
</dbReference>
<dbReference type="KEGG" id="hyh:D3Y59_17400"/>
<reference evidence="4 5" key="1">
    <citation type="submission" date="2018-09" db="EMBL/GenBank/DDBJ databases">
        <title>Hymenobacter medium sp. nov., isolated from R2A medium.</title>
        <authorList>
            <person name="Yingchao G."/>
        </authorList>
    </citation>
    <scope>NUCLEOTIDE SEQUENCE [LARGE SCALE GENOMIC DNA]</scope>
    <source>
        <strain evidence="5">sh-6</strain>
    </source>
</reference>
<name>A0A3B7RDJ5_9BACT</name>
<dbReference type="InterPro" id="IPR013549">
    <property type="entry name" value="DUF1731"/>
</dbReference>
<dbReference type="InterPro" id="IPR010099">
    <property type="entry name" value="SDR39U1"/>
</dbReference>
<dbReference type="OrthoDB" id="9801773at2"/>
<dbReference type="AlphaFoldDB" id="A0A3B7RDJ5"/>
<evidence type="ECO:0000259" key="2">
    <source>
        <dbReference type="Pfam" id="PF01370"/>
    </source>
</evidence>
<dbReference type="Proteomes" id="UP000262802">
    <property type="component" value="Chromosome"/>
</dbReference>
<dbReference type="Gene3D" id="3.40.50.720">
    <property type="entry name" value="NAD(P)-binding Rossmann-like Domain"/>
    <property type="match status" value="1"/>
</dbReference>
<accession>A0A3B7RDJ5</accession>
<comment type="similarity">
    <text evidence="1">Belongs to the NAD(P)-dependent epimerase/dehydratase family. SDR39U1 subfamily.</text>
</comment>
<dbReference type="PANTHER" id="PTHR11092:SF0">
    <property type="entry name" value="EPIMERASE FAMILY PROTEIN SDR39U1"/>
    <property type="match status" value="1"/>
</dbReference>
<dbReference type="Pfam" id="PF08338">
    <property type="entry name" value="DUF1731"/>
    <property type="match status" value="1"/>
</dbReference>
<feature type="domain" description="DUF1731" evidence="3">
    <location>
        <begin position="257"/>
        <end position="301"/>
    </location>
</feature>
<sequence>MKPSLRKVLISGGRGLIGMRLSEMLIDAGYEVAHLSRQTGRGHYCSFRWDPSAGQIDEAAIGYADFIVNLAGASVSDEKWSEERKHEIMSSRVGGTNLLARELRERPHHVKAFISASAIGIYGDADDRMLTEETPPAPADDFLADVATQWERAAQQVQDLGIRTVITRIGIVLSDEGGALPSIARPVKLMAGAALGSGRQYMSWVHIDDLCRLLIQMMEEPEWQGTYNAVSPHPVTNKEFTSTLADVLHRPLVLPKVPEFGLKLLMGEMSEIVLASQRVSAQKVMEQGFKFEHPHLREALESFYQREEG</sequence>
<dbReference type="InterPro" id="IPR001509">
    <property type="entry name" value="Epimerase_deHydtase"/>
</dbReference>
<protein>
    <submittedName>
        <fullName evidence="4">TIGR01777 family protein</fullName>
    </submittedName>
</protein>
<keyword evidence="5" id="KW-1185">Reference proteome</keyword>
<dbReference type="PANTHER" id="PTHR11092">
    <property type="entry name" value="SUGAR NUCLEOTIDE EPIMERASE RELATED"/>
    <property type="match status" value="1"/>
</dbReference>
<dbReference type="SUPFAM" id="SSF51735">
    <property type="entry name" value="NAD(P)-binding Rossmann-fold domains"/>
    <property type="match status" value="1"/>
</dbReference>
<evidence type="ECO:0000313" key="4">
    <source>
        <dbReference type="EMBL" id="AYA38669.1"/>
    </source>
</evidence>
<dbReference type="RefSeq" id="WP_119446198.1">
    <property type="nucleotide sequence ID" value="NZ_CP032317.1"/>
</dbReference>
<proteinExistence type="inferred from homology"/>
<evidence type="ECO:0000256" key="1">
    <source>
        <dbReference type="ARBA" id="ARBA00009353"/>
    </source>
</evidence>
<dbReference type="InterPro" id="IPR036291">
    <property type="entry name" value="NAD(P)-bd_dom_sf"/>
</dbReference>
<dbReference type="NCBIfam" id="TIGR01777">
    <property type="entry name" value="yfcH"/>
    <property type="match status" value="1"/>
</dbReference>
<evidence type="ECO:0000259" key="3">
    <source>
        <dbReference type="Pfam" id="PF08338"/>
    </source>
</evidence>